<dbReference type="InterPro" id="IPR001460">
    <property type="entry name" value="PCN-bd_Tpept"/>
</dbReference>
<dbReference type="OrthoDB" id="9762883at2"/>
<dbReference type="Gene3D" id="3.40.710.10">
    <property type="entry name" value="DD-peptidase/beta-lactamase superfamily"/>
    <property type="match status" value="1"/>
</dbReference>
<dbReference type="GO" id="GO:0008658">
    <property type="term" value="F:penicillin binding"/>
    <property type="evidence" value="ECO:0007669"/>
    <property type="project" value="InterPro"/>
</dbReference>
<sequence length="307" mass="34261">MTSADPRARTLPDPSRRRYLGLAGSAVLVPLCHGLPSAWAAGGKPADTRQAPARESRPDLMSHFTRLGVDGTFALYDVGAHRLVLVDDKRADTRMVPASTYKIPNSLIALETGVVKDLEQVLPYGGGPARFKQWERDMAMPEAIRVSNVPIYQGIARRVGMARMQQWVDRLDYGNRRLGTQVDQFWLRGPLEISAVEQTRFLARLARGTLPASQRSQQWVREICRVETVGDRALYAKTGWAMDAGLNHGWWVGWVEGPGTLHTFALNMDLPREELAPHRFSIARAMLAEFGVLPSPDLRERGWGRGQ</sequence>
<comment type="caution">
    <text evidence="2">The sequence shown here is derived from an EMBL/GenBank/DDBJ whole genome shotgun (WGS) entry which is preliminary data.</text>
</comment>
<name>A0A562B9A4_9BURK</name>
<protein>
    <submittedName>
        <fullName evidence="2">Beta-lactamase class D</fullName>
    </submittedName>
</protein>
<evidence type="ECO:0000313" key="3">
    <source>
        <dbReference type="Proteomes" id="UP000318141"/>
    </source>
</evidence>
<dbReference type="Pfam" id="PF00905">
    <property type="entry name" value="Transpeptidase"/>
    <property type="match status" value="1"/>
</dbReference>
<reference evidence="2 3" key="1">
    <citation type="submission" date="2019-07" db="EMBL/GenBank/DDBJ databases">
        <title>Genome sequencing of lignin-degrading bacterial isolates.</title>
        <authorList>
            <person name="Gladden J."/>
        </authorList>
    </citation>
    <scope>NUCLEOTIDE SEQUENCE [LARGE SCALE GENOMIC DNA]</scope>
    <source>
        <strain evidence="2 3">J11</strain>
    </source>
</reference>
<gene>
    <name evidence="2" type="ORF">L602_000400000900</name>
</gene>
<feature type="domain" description="Penicillin-binding protein transpeptidase" evidence="1">
    <location>
        <begin position="90"/>
        <end position="272"/>
    </location>
</feature>
<dbReference type="AlphaFoldDB" id="A0A562B9A4"/>
<accession>A0A562B9A4</accession>
<dbReference type="InterPro" id="IPR006311">
    <property type="entry name" value="TAT_signal"/>
</dbReference>
<dbReference type="EMBL" id="VLJN01000034">
    <property type="protein sequence ID" value="TWG81771.1"/>
    <property type="molecule type" value="Genomic_DNA"/>
</dbReference>
<keyword evidence="3" id="KW-1185">Reference proteome</keyword>
<organism evidence="2 3">
    <name type="scientific">Cupriavidus gilardii J11</name>
    <dbReference type="NCBI Taxonomy" id="936133"/>
    <lineage>
        <taxon>Bacteria</taxon>
        <taxon>Pseudomonadati</taxon>
        <taxon>Pseudomonadota</taxon>
        <taxon>Betaproteobacteria</taxon>
        <taxon>Burkholderiales</taxon>
        <taxon>Burkholderiaceae</taxon>
        <taxon>Cupriavidus</taxon>
    </lineage>
</organism>
<dbReference type="PROSITE" id="PS51318">
    <property type="entry name" value="TAT"/>
    <property type="match status" value="1"/>
</dbReference>
<evidence type="ECO:0000313" key="2">
    <source>
        <dbReference type="EMBL" id="TWG81771.1"/>
    </source>
</evidence>
<dbReference type="SUPFAM" id="SSF56601">
    <property type="entry name" value="beta-lactamase/transpeptidase-like"/>
    <property type="match status" value="1"/>
</dbReference>
<evidence type="ECO:0000259" key="1">
    <source>
        <dbReference type="Pfam" id="PF00905"/>
    </source>
</evidence>
<proteinExistence type="predicted"/>
<dbReference type="InterPro" id="IPR012338">
    <property type="entry name" value="Beta-lactam/transpept-like"/>
</dbReference>
<dbReference type="NCBIfam" id="NF012161">
    <property type="entry name" value="bla_class_D_main"/>
    <property type="match status" value="1"/>
</dbReference>
<dbReference type="Proteomes" id="UP000318141">
    <property type="component" value="Unassembled WGS sequence"/>
</dbReference>